<sequence>MMSSERPAPTHNDFIDWAEGRRPRNAPHFPTPQLPNNGGTELVSQPFCCNVQSFGATGADIFRDPKNHPDAVGTILTYAATMADFFPAKGLENQTDQFTSYIEKVCTFPGFMMTYNEQSAQEETSVNIDTMINEIKSAYEGVVGVNMNQVVDSINQMANSILNHSSKSANKSVFTQSTITEDNGVLVTSIFYTNLRMELTHSGKKTYSSQSYSINRSVLKVLSASLVANADKLNQLLGDGSYDKWAKGASSPSGGGVSCFEAHAAQKANREQ</sequence>
<name>A0A9P3HI04_9FUNG</name>
<proteinExistence type="predicted"/>
<organism evidence="2 3">
    <name type="scientific">Entomortierella parvispora</name>
    <dbReference type="NCBI Taxonomy" id="205924"/>
    <lineage>
        <taxon>Eukaryota</taxon>
        <taxon>Fungi</taxon>
        <taxon>Fungi incertae sedis</taxon>
        <taxon>Mucoromycota</taxon>
        <taxon>Mortierellomycotina</taxon>
        <taxon>Mortierellomycetes</taxon>
        <taxon>Mortierellales</taxon>
        <taxon>Mortierellaceae</taxon>
        <taxon>Entomortierella</taxon>
    </lineage>
</organism>
<dbReference type="AlphaFoldDB" id="A0A9P3HI04"/>
<dbReference type="Proteomes" id="UP000827284">
    <property type="component" value="Unassembled WGS sequence"/>
</dbReference>
<evidence type="ECO:0000256" key="1">
    <source>
        <dbReference type="SAM" id="MobiDB-lite"/>
    </source>
</evidence>
<dbReference type="EMBL" id="BQFW01000013">
    <property type="protein sequence ID" value="GJJ76918.1"/>
    <property type="molecule type" value="Genomic_DNA"/>
</dbReference>
<protein>
    <submittedName>
        <fullName evidence="2">Uncharacterized protein</fullName>
    </submittedName>
</protein>
<accession>A0A9P3HI04</accession>
<keyword evidence="3" id="KW-1185">Reference proteome</keyword>
<comment type="caution">
    <text evidence="2">The sequence shown here is derived from an EMBL/GenBank/DDBJ whole genome shotgun (WGS) entry which is preliminary data.</text>
</comment>
<reference evidence="2" key="2">
    <citation type="journal article" date="2022" name="Microbiol. Resour. Announc.">
        <title>Whole-Genome Sequence of Entomortierella parvispora E1425, a Mucoromycotan Fungus Associated with Burkholderiaceae-Related Endosymbiotic Bacteria.</title>
        <authorList>
            <person name="Herlambang A."/>
            <person name="Guo Y."/>
            <person name="Takashima Y."/>
            <person name="Narisawa K."/>
            <person name="Ohta H."/>
            <person name="Nishizawa T."/>
        </authorList>
    </citation>
    <scope>NUCLEOTIDE SEQUENCE</scope>
    <source>
        <strain evidence="2">E1425</strain>
    </source>
</reference>
<dbReference type="OrthoDB" id="2351726at2759"/>
<gene>
    <name evidence="2" type="ORF">EMPS_09277</name>
</gene>
<feature type="region of interest" description="Disordered" evidence="1">
    <location>
        <begin position="1"/>
        <end position="37"/>
    </location>
</feature>
<evidence type="ECO:0000313" key="3">
    <source>
        <dbReference type="Proteomes" id="UP000827284"/>
    </source>
</evidence>
<reference evidence="2" key="1">
    <citation type="submission" date="2021-11" db="EMBL/GenBank/DDBJ databases">
        <authorList>
            <person name="Herlambang A."/>
            <person name="Guo Y."/>
            <person name="Takashima Y."/>
            <person name="Nishizawa T."/>
        </authorList>
    </citation>
    <scope>NUCLEOTIDE SEQUENCE</scope>
    <source>
        <strain evidence="2">E1425</strain>
    </source>
</reference>
<evidence type="ECO:0000313" key="2">
    <source>
        <dbReference type="EMBL" id="GJJ76918.1"/>
    </source>
</evidence>